<keyword evidence="3" id="KW-1185">Reference proteome</keyword>
<dbReference type="Proteomes" id="UP000536604">
    <property type="component" value="Unassembled WGS sequence"/>
</dbReference>
<dbReference type="InterPro" id="IPR025349">
    <property type="entry name" value="DUF4253"/>
</dbReference>
<evidence type="ECO:0000313" key="3">
    <source>
        <dbReference type="Proteomes" id="UP000536604"/>
    </source>
</evidence>
<evidence type="ECO:0000259" key="1">
    <source>
        <dbReference type="Pfam" id="PF14062"/>
    </source>
</evidence>
<dbReference type="Pfam" id="PF14062">
    <property type="entry name" value="DUF4253"/>
    <property type="match status" value="1"/>
</dbReference>
<dbReference type="RefSeq" id="WP_184290488.1">
    <property type="nucleotide sequence ID" value="NZ_JACHJO010000005.1"/>
</dbReference>
<protein>
    <recommendedName>
        <fullName evidence="1">DUF4253 domain-containing protein</fullName>
    </recommendedName>
</protein>
<proteinExistence type="predicted"/>
<accession>A0A841IMH1</accession>
<feature type="domain" description="DUF4253" evidence="1">
    <location>
        <begin position="155"/>
        <end position="265"/>
    </location>
</feature>
<sequence>MNPQNDIRVRLPAGGVALSEEGGAALWVSDGPVGAGLWERLRVEHPVSGWWPLLLEALDEASGEIRPWESGELCPEETGSPDVHDAAELLESWWREYTAVDGGQDPLGGELRAAVTAPYGLEWPGPAPAGRPGADPEEAADRCAAALVSGRRGLRLGLVRAVSGARAPAAVGWQGPANYIEDAAEVSAVLASWEERFGVRVVGMGFDTLELSVGAPPATKEEALRVAAEHFALCPDSVWQVRGGRPLERYGESLVGAERWSLWWD</sequence>
<dbReference type="AlphaFoldDB" id="A0A841IMH1"/>
<organism evidence="2 3">
    <name type="scientific">Nocardiopsis algeriensis</name>
    <dbReference type="NCBI Taxonomy" id="1478215"/>
    <lineage>
        <taxon>Bacteria</taxon>
        <taxon>Bacillati</taxon>
        <taxon>Actinomycetota</taxon>
        <taxon>Actinomycetes</taxon>
        <taxon>Streptosporangiales</taxon>
        <taxon>Nocardiopsidaceae</taxon>
        <taxon>Nocardiopsis</taxon>
    </lineage>
</organism>
<comment type="caution">
    <text evidence="2">The sequence shown here is derived from an EMBL/GenBank/DDBJ whole genome shotgun (WGS) entry which is preliminary data.</text>
</comment>
<dbReference type="EMBL" id="JACHJO010000005">
    <property type="protein sequence ID" value="MBB6119927.1"/>
    <property type="molecule type" value="Genomic_DNA"/>
</dbReference>
<evidence type="ECO:0000313" key="2">
    <source>
        <dbReference type="EMBL" id="MBB6119927.1"/>
    </source>
</evidence>
<reference evidence="2 3" key="1">
    <citation type="submission" date="2020-08" db="EMBL/GenBank/DDBJ databases">
        <title>Genomic Encyclopedia of Type Strains, Phase III (KMG-III): the genomes of soil and plant-associated and newly described type strains.</title>
        <authorList>
            <person name="Whitman W."/>
        </authorList>
    </citation>
    <scope>NUCLEOTIDE SEQUENCE [LARGE SCALE GENOMIC DNA]</scope>
    <source>
        <strain evidence="2 3">CECT 8712</strain>
    </source>
</reference>
<gene>
    <name evidence="2" type="ORF">FHS13_001878</name>
</gene>
<name>A0A841IMH1_9ACTN</name>